<dbReference type="SMART" id="SM00320">
    <property type="entry name" value="WD40"/>
    <property type="match status" value="3"/>
</dbReference>
<evidence type="ECO:0000259" key="11">
    <source>
        <dbReference type="Pfam" id="PF23769"/>
    </source>
</evidence>
<dbReference type="InterPro" id="IPR053826">
    <property type="entry name" value="WDR75"/>
</dbReference>
<feature type="domain" description="Clr5" evidence="10">
    <location>
        <begin position="1"/>
        <end position="53"/>
    </location>
</feature>
<keyword evidence="7" id="KW-0539">Nucleus</keyword>
<dbReference type="InterPro" id="IPR036322">
    <property type="entry name" value="WD40_repeat_dom_sf"/>
</dbReference>
<evidence type="ECO:0000313" key="14">
    <source>
        <dbReference type="EMBL" id="QKX54980.1"/>
    </source>
</evidence>
<feature type="domain" description="DUF7767" evidence="13">
    <location>
        <begin position="513"/>
        <end position="600"/>
    </location>
</feature>
<evidence type="ECO:0000256" key="2">
    <source>
        <dbReference type="ARBA" id="ARBA00022517"/>
    </source>
</evidence>
<comment type="subcellular location">
    <subcellularLocation>
        <location evidence="1">Nucleus</location>
        <location evidence="1">Nucleolus</location>
    </subcellularLocation>
</comment>
<feature type="compositionally biased region" description="Low complexity" evidence="9">
    <location>
        <begin position="121"/>
        <end position="133"/>
    </location>
</feature>
<evidence type="ECO:0000256" key="9">
    <source>
        <dbReference type="SAM" id="MobiDB-lite"/>
    </source>
</evidence>
<proteinExistence type="predicted"/>
<reference evidence="15" key="1">
    <citation type="submission" date="2020-06" db="EMBL/GenBank/DDBJ databases">
        <title>A chromosome-scale genome assembly of Talaromyces rugulosus W13939.</title>
        <authorList>
            <person name="Wang B."/>
            <person name="Guo L."/>
            <person name="Ye K."/>
            <person name="Wang L."/>
        </authorList>
    </citation>
    <scope>NUCLEOTIDE SEQUENCE [LARGE SCALE GENOMIC DNA]</scope>
    <source>
        <strain evidence="15">W13939</strain>
    </source>
</reference>
<dbReference type="SUPFAM" id="SSF50978">
    <property type="entry name" value="WD40 repeat-like"/>
    <property type="match status" value="2"/>
</dbReference>
<dbReference type="InterPro" id="IPR025676">
    <property type="entry name" value="Clr5_dom"/>
</dbReference>
<dbReference type="GO" id="GO:0045943">
    <property type="term" value="P:positive regulation of transcription by RNA polymerase I"/>
    <property type="evidence" value="ECO:0007669"/>
    <property type="project" value="InterPro"/>
</dbReference>
<dbReference type="RefSeq" id="XP_035341159.1">
    <property type="nucleotide sequence ID" value="XM_035485266.1"/>
</dbReference>
<keyword evidence="2" id="KW-0690">Ribosome biogenesis</keyword>
<dbReference type="PANTHER" id="PTHR44215">
    <property type="entry name" value="WD REPEAT-CONTAINING PROTEIN 75"/>
    <property type="match status" value="1"/>
</dbReference>
<gene>
    <name evidence="14" type="ORF">TRUGW13939_02070</name>
</gene>
<dbReference type="InterPro" id="IPR015943">
    <property type="entry name" value="WD40/YVTN_repeat-like_dom_sf"/>
</dbReference>
<dbReference type="Pfam" id="PF14420">
    <property type="entry name" value="Clr5"/>
    <property type="match status" value="1"/>
</dbReference>
<dbReference type="Proteomes" id="UP000509510">
    <property type="component" value="Chromosome I"/>
</dbReference>
<evidence type="ECO:0000313" key="15">
    <source>
        <dbReference type="Proteomes" id="UP000509510"/>
    </source>
</evidence>
<dbReference type="InterPro" id="IPR056669">
    <property type="entry name" value="DUF7767"/>
</dbReference>
<evidence type="ECO:0000256" key="6">
    <source>
        <dbReference type="ARBA" id="ARBA00023163"/>
    </source>
</evidence>
<dbReference type="OrthoDB" id="4115389at2759"/>
<dbReference type="PROSITE" id="PS50082">
    <property type="entry name" value="WD_REPEATS_2"/>
    <property type="match status" value="1"/>
</dbReference>
<feature type="repeat" description="WD" evidence="8">
    <location>
        <begin position="988"/>
        <end position="1029"/>
    </location>
</feature>
<feature type="compositionally biased region" description="Basic and acidic residues" evidence="9">
    <location>
        <begin position="689"/>
        <end position="708"/>
    </location>
</feature>
<feature type="compositionally biased region" description="Polar residues" evidence="9">
    <location>
        <begin position="435"/>
        <end position="449"/>
    </location>
</feature>
<keyword evidence="3" id="KW-0698">rRNA processing</keyword>
<evidence type="ECO:0000256" key="7">
    <source>
        <dbReference type="ARBA" id="ARBA00023242"/>
    </source>
</evidence>
<dbReference type="Pfam" id="PF24962">
    <property type="entry name" value="DUF7767"/>
    <property type="match status" value="1"/>
</dbReference>
<feature type="domain" description="Tri-helical" evidence="12">
    <location>
        <begin position="335"/>
        <end position="421"/>
    </location>
</feature>
<feature type="region of interest" description="Disordered" evidence="9">
    <location>
        <begin position="422"/>
        <end position="449"/>
    </location>
</feature>
<dbReference type="InterPro" id="IPR057940">
    <property type="entry name" value="Tri-helical_dom"/>
</dbReference>
<dbReference type="GO" id="GO:0003723">
    <property type="term" value="F:RNA binding"/>
    <property type="evidence" value="ECO:0007669"/>
    <property type="project" value="InterPro"/>
</dbReference>
<evidence type="ECO:0000256" key="4">
    <source>
        <dbReference type="ARBA" id="ARBA00022574"/>
    </source>
</evidence>
<feature type="domain" description="WD repeat-containing protein 75 second beta-propeller" evidence="11">
    <location>
        <begin position="1195"/>
        <end position="1369"/>
    </location>
</feature>
<feature type="region of interest" description="Disordered" evidence="9">
    <location>
        <begin position="197"/>
        <end position="227"/>
    </location>
</feature>
<dbReference type="PANTHER" id="PTHR44215:SF1">
    <property type="entry name" value="WD REPEAT-CONTAINING PROTEIN 75"/>
    <property type="match status" value="1"/>
</dbReference>
<dbReference type="GeneID" id="55989580"/>
<evidence type="ECO:0000256" key="5">
    <source>
        <dbReference type="ARBA" id="ARBA00022737"/>
    </source>
</evidence>
<dbReference type="GO" id="GO:0006364">
    <property type="term" value="P:rRNA processing"/>
    <property type="evidence" value="ECO:0007669"/>
    <property type="project" value="UniProtKB-KW"/>
</dbReference>
<keyword evidence="6" id="KW-0804">Transcription</keyword>
<feature type="region of interest" description="Disordered" evidence="9">
    <location>
        <begin position="675"/>
        <end position="720"/>
    </location>
</feature>
<feature type="region of interest" description="Disordered" evidence="9">
    <location>
        <begin position="114"/>
        <end position="133"/>
    </location>
</feature>
<dbReference type="Gene3D" id="2.130.10.10">
    <property type="entry name" value="YVTN repeat-like/Quinoprotein amine dehydrogenase"/>
    <property type="match status" value="2"/>
</dbReference>
<dbReference type="Pfam" id="PF23769">
    <property type="entry name" value="Beta-prop_WDR75_2nd"/>
    <property type="match status" value="1"/>
</dbReference>
<evidence type="ECO:0000256" key="8">
    <source>
        <dbReference type="PROSITE-ProRule" id="PRU00221"/>
    </source>
</evidence>
<protein>
    <submittedName>
        <fullName evidence="14">Uncharacterized protein</fullName>
    </submittedName>
</protein>
<feature type="domain" description="Tri-helical" evidence="12">
    <location>
        <begin position="237"/>
        <end position="325"/>
    </location>
</feature>
<dbReference type="Pfam" id="PF23869">
    <property type="entry name" value="Beta-prop_WDR75_1st"/>
    <property type="match status" value="1"/>
</dbReference>
<organism evidence="14 15">
    <name type="scientific">Talaromyces rugulosus</name>
    <name type="common">Penicillium rugulosum</name>
    <dbReference type="NCBI Taxonomy" id="121627"/>
    <lineage>
        <taxon>Eukaryota</taxon>
        <taxon>Fungi</taxon>
        <taxon>Dikarya</taxon>
        <taxon>Ascomycota</taxon>
        <taxon>Pezizomycotina</taxon>
        <taxon>Eurotiomycetes</taxon>
        <taxon>Eurotiomycetidae</taxon>
        <taxon>Eurotiales</taxon>
        <taxon>Trichocomaceae</taxon>
        <taxon>Talaromyces</taxon>
        <taxon>Talaromyces sect. Islandici</taxon>
    </lineage>
</organism>
<evidence type="ECO:0000259" key="12">
    <source>
        <dbReference type="Pfam" id="PF24465"/>
    </source>
</evidence>
<keyword evidence="4 8" id="KW-0853">WD repeat</keyword>
<name>A0A7H8QM26_TALRU</name>
<dbReference type="KEGG" id="trg:TRUGW13939_02070"/>
<dbReference type="EMBL" id="CP055898">
    <property type="protein sequence ID" value="QKX54980.1"/>
    <property type="molecule type" value="Genomic_DNA"/>
</dbReference>
<dbReference type="InterPro" id="IPR057644">
    <property type="entry name" value="Beta-prop_WDR75_2nd"/>
</dbReference>
<dbReference type="Pfam" id="PF24465">
    <property type="entry name" value="Tri-helical"/>
    <property type="match status" value="2"/>
</dbReference>
<dbReference type="GO" id="GO:2000234">
    <property type="term" value="P:positive regulation of rRNA processing"/>
    <property type="evidence" value="ECO:0007669"/>
    <property type="project" value="TreeGrafter"/>
</dbReference>
<dbReference type="InterPro" id="IPR001680">
    <property type="entry name" value="WD40_rpt"/>
</dbReference>
<dbReference type="PROSITE" id="PS50294">
    <property type="entry name" value="WD_REPEATS_REGION"/>
    <property type="match status" value="1"/>
</dbReference>
<keyword evidence="5" id="KW-0677">Repeat</keyword>
<evidence type="ECO:0000256" key="3">
    <source>
        <dbReference type="ARBA" id="ARBA00022552"/>
    </source>
</evidence>
<evidence type="ECO:0000259" key="10">
    <source>
        <dbReference type="Pfam" id="PF14420"/>
    </source>
</evidence>
<keyword evidence="15" id="KW-1185">Reference proteome</keyword>
<sequence length="1531" mass="170518">MVYDWEGKRDMCYQMYIVDKKALEEIMEFMKDTYQFAPSKRAFQTQFKRWGFPSKQNPAHKNAMLVARVKELWEQNVNQREMLRLLNDEGFNIKERELMRVRAKNRWLLRVPNGMKSQAPTTTTTGTTATATTGQPEIETSVEEGVLTLQQEMYDGHGLSNDTALLTSEPPIQSSLSPSMSPEVLAKRKERLDKLQAESAERWASRKRRRRTRGWAGLPADPPGPPRFPSETTLDESKQYLSLDAALYRQMRDDFQKICEDAGFIKKTIAGPERWQEAKNRLIRESPHLRSVFYTDPSMPDTGELEAKKLALDVVCTDVTKRMRTLESRMTIAEAKNALGVNPEESRQIRTAFYNNLKADHFTSKLEAGDDHWKELKEQWIQGSELLQRILTPGPVDPHHSTKVKAIEVLCRDVMKRLRDDQTKRDPLRKRIKQKSTTLQTNTGNSISNTSYNHGISTLASEALASASMTPNELGEMQIDPSLLQAANDTSMAGNFQQSTEPTFSYVESLLTRPPIPVYFRISPHSQVHGASRMWVEKLVSSSVMEMRNLVQLKHPESAVTRIEGIEKDARGDEISFVIEEDDELDAYLTHMHGKKASFINVCHDHPSAAVAFATELVHRITTAVSIHELGASRSKVVEIPIWNAIIEELEVSLPQVADDLGKFVMSPSSELVHSAKRQRPVDAVQDLSRVDADNRPKRLKTRQDGQPKKGKKIGNSSTGQIAVQKTPKWSLDVVSRGQVYNTEPVFSVDEKYIFLSLGNAVQVFSIQARRPIRILQIEKGGQVTGIKTSPLDPQHIYVSTSSGNLVRVNWESNNEAGKWTRLGEAICSEIIHVNVQDKEHIAYFSVTKKGAEQWVIKVNTFSPSQPGNSTETVVLESSKLLDRLQVLQDGHAIVACAGQHAVIGTLSQKQHKKSPFSGYVWREVRLPVSKITSFDTREFRAQPSDKATSIDLAIGEASGAILLYQDILRDGSSGDIAKNGLPLLQRLHWHREAVSSVRWSRDGNYVISGGKESSLVFWQLDSGRKNFLPHFPSSIHAITVSPGGALYAIQLTEKSIIVLSATELEPVASINGLRLPAIANLADFKKQYSSQYPVTLHPNQPERLSVAVPSDGSKDLSFLHTLNVQTGSYISRQALTRTNVTTMNKGPEGTPIGTPSVKFMDMGDDGKWFVTVDSWSPPQPDLKAFGPSLSLNHRSEIYLKFWSWNETQELWELVTRVESPHFSADNPAEVFCLAARPGRHEFVTFGADKLLKVWQPTARRQKSSKNQSSSPLDYTWKCGKTVDLTGHFKAGQNYGKPVLDFSADGSVLALSTNNVIHLVDTHQWTICSSRSVSSEIALAVKFLNQSLIVLLKQSLVIWNMVDNCLKTVTDPTAKTFISLAVDLSANTIAVTYLKGTSRPTYGISVYDVPRLSPLFQADMEEIPLNLVSDPSTGDYIVVDTSANLKRASCHGSRKSQALQISTTGYDDPVANLSGIFGNGGQIAPKTQQIAGVAEVQIKGLDRIFDRAPSFALPPASALFKDVINSLVTSS</sequence>
<evidence type="ECO:0000259" key="13">
    <source>
        <dbReference type="Pfam" id="PF24962"/>
    </source>
</evidence>
<accession>A0A7H8QM26</accession>
<dbReference type="GO" id="GO:0032040">
    <property type="term" value="C:small-subunit processome"/>
    <property type="evidence" value="ECO:0007669"/>
    <property type="project" value="InterPro"/>
</dbReference>
<evidence type="ECO:0000256" key="1">
    <source>
        <dbReference type="ARBA" id="ARBA00004604"/>
    </source>
</evidence>